<comment type="caution">
    <text evidence="2">The sequence shown here is derived from an EMBL/GenBank/DDBJ whole genome shotgun (WGS) entry which is preliminary data.</text>
</comment>
<evidence type="ECO:0000313" key="2">
    <source>
        <dbReference type="EMBL" id="EET62187.1"/>
    </source>
</evidence>
<feature type="signal peptide" evidence="1">
    <location>
        <begin position="1"/>
        <end position="24"/>
    </location>
</feature>
<keyword evidence="1" id="KW-0732">Signal</keyword>
<feature type="chain" id="PRO_5002968224" description="Periplasmic binding protein domain-containing protein" evidence="1">
    <location>
        <begin position="25"/>
        <end position="414"/>
    </location>
</feature>
<dbReference type="eggNOG" id="ENOG5032XHV">
    <property type="taxonomic scope" value="Bacteria"/>
</dbReference>
<accession>C6LB56</accession>
<sequence length="414" mass="45491">MMKKLTAVTLSAAMVASLAPAVYAEEQTPADFETFKIGVCEPQAIDEVVIRRDYYENYLAPRYNVEFVFSEQCKDTDDELTFIESCADAGCDAIISYRSEDANQMAQVCEEYGMQYVINTAYIPEVEGAFSGGYETFQGCFGADNPHVGSLFKEWLTGISSEDGSEGFMITSSLAFSGNIQHKETAMAALTALQERYGLEFEDTIENIATTSAPLEVANDKGIKIYIYPGSPTGMEGWLEGVSAALQTGNYGVLIHTGQAYTKTAVVVDEVERNFDMDIKVASIASMSESLTNAFNTEDKFGNSSLDMATLKSTSLVSSMGFVAVYNALTGYPQLNDESEGRKRELSFRMWSLDTLEKINSCAEWDVQGGDKWIMDEEMVNQCLGIMNPDLTAEAIQEVYNGITYEATLERLGA</sequence>
<dbReference type="STRING" id="168384.SAMN05660368_01325"/>
<dbReference type="EMBL" id="ACCL02000003">
    <property type="protein sequence ID" value="EET62187.1"/>
    <property type="molecule type" value="Genomic_DNA"/>
</dbReference>
<reference evidence="2" key="1">
    <citation type="submission" date="2009-07" db="EMBL/GenBank/DDBJ databases">
        <authorList>
            <person name="Weinstock G."/>
            <person name="Sodergren E."/>
            <person name="Clifton S."/>
            <person name="Fulton L."/>
            <person name="Fulton B."/>
            <person name="Courtney L."/>
            <person name="Fronick C."/>
            <person name="Harrison M."/>
            <person name="Strong C."/>
            <person name="Farmer C."/>
            <person name="Delahaunty K."/>
            <person name="Markovic C."/>
            <person name="Hall O."/>
            <person name="Minx P."/>
            <person name="Tomlinson C."/>
            <person name="Mitreva M."/>
            <person name="Nelson J."/>
            <person name="Hou S."/>
            <person name="Wollam A."/>
            <person name="Pepin K.H."/>
            <person name="Johnson M."/>
            <person name="Bhonagiri V."/>
            <person name="Nash W.E."/>
            <person name="Warren W."/>
            <person name="Chinwalla A."/>
            <person name="Mardis E.R."/>
            <person name="Wilson R.K."/>
        </authorList>
    </citation>
    <scope>NUCLEOTIDE SEQUENCE [LARGE SCALE GENOMIC DNA]</scope>
    <source>
        <strain evidence="2">DSM 14469</strain>
    </source>
</reference>
<evidence type="ECO:0000256" key="1">
    <source>
        <dbReference type="SAM" id="SignalP"/>
    </source>
</evidence>
<proteinExistence type="predicted"/>
<gene>
    <name evidence="2" type="ORF">BRYFOR_05851</name>
</gene>
<organism evidence="2 3">
    <name type="scientific">Marvinbryantia formatexigens DSM 14469</name>
    <dbReference type="NCBI Taxonomy" id="478749"/>
    <lineage>
        <taxon>Bacteria</taxon>
        <taxon>Bacillati</taxon>
        <taxon>Bacillota</taxon>
        <taxon>Clostridia</taxon>
        <taxon>Lachnospirales</taxon>
        <taxon>Lachnospiraceae</taxon>
        <taxon>Marvinbryantia</taxon>
    </lineage>
</organism>
<dbReference type="OrthoDB" id="2049585at2"/>
<keyword evidence="3" id="KW-1185">Reference proteome</keyword>
<evidence type="ECO:0008006" key="4">
    <source>
        <dbReference type="Google" id="ProtNLM"/>
    </source>
</evidence>
<dbReference type="AlphaFoldDB" id="C6LB56"/>
<evidence type="ECO:0000313" key="3">
    <source>
        <dbReference type="Proteomes" id="UP000005561"/>
    </source>
</evidence>
<name>C6LB56_9FIRM</name>
<dbReference type="Gene3D" id="3.40.50.2300">
    <property type="match status" value="1"/>
</dbReference>
<protein>
    <recommendedName>
        <fullName evidence="4">Periplasmic binding protein domain-containing protein</fullName>
    </recommendedName>
</protein>
<dbReference type="Proteomes" id="UP000005561">
    <property type="component" value="Unassembled WGS sequence"/>
</dbReference>